<protein>
    <submittedName>
        <fullName evidence="1">Uncharacterized protein</fullName>
    </submittedName>
</protein>
<gene>
    <name evidence="1" type="ORF">A3770_13p67780</name>
</gene>
<evidence type="ECO:0000313" key="2">
    <source>
        <dbReference type="Proteomes" id="UP000316726"/>
    </source>
</evidence>
<dbReference type="EMBL" id="CP031046">
    <property type="protein sequence ID" value="QDZ24260.1"/>
    <property type="molecule type" value="Genomic_DNA"/>
</dbReference>
<dbReference type="Proteomes" id="UP000316726">
    <property type="component" value="Chromosome 13"/>
</dbReference>
<accession>A0A5B8MXP9</accession>
<organism evidence="1 2">
    <name type="scientific">Chloropicon primus</name>
    <dbReference type="NCBI Taxonomy" id="1764295"/>
    <lineage>
        <taxon>Eukaryota</taxon>
        <taxon>Viridiplantae</taxon>
        <taxon>Chlorophyta</taxon>
        <taxon>Chloropicophyceae</taxon>
        <taxon>Chloropicales</taxon>
        <taxon>Chloropicaceae</taxon>
        <taxon>Chloropicon</taxon>
    </lineage>
</organism>
<reference evidence="1 2" key="1">
    <citation type="submission" date="2018-07" db="EMBL/GenBank/DDBJ databases">
        <title>The complete nuclear genome of the prasinophyte Chloropicon primus (CCMP1205).</title>
        <authorList>
            <person name="Pombert J.-F."/>
            <person name="Otis C."/>
            <person name="Turmel M."/>
            <person name="Lemieux C."/>
        </authorList>
    </citation>
    <scope>NUCLEOTIDE SEQUENCE [LARGE SCALE GENOMIC DNA]</scope>
    <source>
        <strain evidence="1 2">CCMP1205</strain>
    </source>
</reference>
<evidence type="ECO:0000313" key="1">
    <source>
        <dbReference type="EMBL" id="QDZ24260.1"/>
    </source>
</evidence>
<proteinExistence type="predicted"/>
<keyword evidence="2" id="KW-1185">Reference proteome</keyword>
<name>A0A5B8MXP9_9CHLO</name>
<dbReference type="AlphaFoldDB" id="A0A5B8MXP9"/>
<sequence length="108" mass="12404">MAGTDVEKDELAEGHKRCGKMRKLVAQRTNVHKPGTREYNRLVGFIKCNIREDRKERREGDGGLLEEAFGDHQRCFLSFMGSGQFQGRSNCAKEMEEVLKRLEDISSR</sequence>